<evidence type="ECO:0000256" key="2">
    <source>
        <dbReference type="SAM" id="MobiDB-lite"/>
    </source>
</evidence>
<dbReference type="Proteomes" id="UP000515163">
    <property type="component" value="Unplaced"/>
</dbReference>
<dbReference type="GO" id="GO:1990756">
    <property type="term" value="F:ubiquitin-like ligase-substrate adaptor activity"/>
    <property type="evidence" value="ECO:0007669"/>
    <property type="project" value="TreeGrafter"/>
</dbReference>
<dbReference type="InParanoid" id="A0A6P8ITN2"/>
<dbReference type="InterPro" id="IPR001680">
    <property type="entry name" value="WD40_rpt"/>
</dbReference>
<dbReference type="PANTHER" id="PTHR22874:SF1">
    <property type="entry name" value="ACTIVATING MOLECULE IN BECN1-REGULATED AUTOPHAGY PROTEIN 1"/>
    <property type="match status" value="1"/>
</dbReference>
<dbReference type="InterPro" id="IPR036322">
    <property type="entry name" value="WD40_repeat_dom_sf"/>
</dbReference>
<dbReference type="InterPro" id="IPR052596">
    <property type="entry name" value="AMBRA1_autophagy"/>
</dbReference>
<dbReference type="PROSITE" id="PS50082">
    <property type="entry name" value="WD_REPEATS_2"/>
    <property type="match status" value="1"/>
</dbReference>
<dbReference type="Gene3D" id="2.130.10.10">
    <property type="entry name" value="YVTN repeat-like/Quinoprotein amine dehydrogenase"/>
    <property type="match status" value="1"/>
</dbReference>
<feature type="region of interest" description="Disordered" evidence="2">
    <location>
        <begin position="249"/>
        <end position="290"/>
    </location>
</feature>
<feature type="region of interest" description="Disordered" evidence="2">
    <location>
        <begin position="438"/>
        <end position="470"/>
    </location>
</feature>
<dbReference type="InterPro" id="IPR015943">
    <property type="entry name" value="WD40/YVTN_repeat-like_dom_sf"/>
</dbReference>
<keyword evidence="3" id="KW-1185">Reference proteome</keyword>
<evidence type="ECO:0000256" key="1">
    <source>
        <dbReference type="PROSITE-ProRule" id="PRU00221"/>
    </source>
</evidence>
<dbReference type="GO" id="GO:0080008">
    <property type="term" value="C:Cul4-RING E3 ubiquitin ligase complex"/>
    <property type="evidence" value="ECO:0007669"/>
    <property type="project" value="TreeGrafter"/>
</dbReference>
<feature type="compositionally biased region" description="Low complexity" evidence="2">
    <location>
        <begin position="354"/>
        <end position="410"/>
    </location>
</feature>
<dbReference type="Pfam" id="PF00400">
    <property type="entry name" value="WD40"/>
    <property type="match status" value="1"/>
</dbReference>
<gene>
    <name evidence="4" type="primary">LOC116304043</name>
</gene>
<protein>
    <submittedName>
        <fullName evidence="4">Activating molecule in BECN1-regulated autophagy protein 1-like</fullName>
    </submittedName>
</protein>
<feature type="region of interest" description="Disordered" evidence="2">
    <location>
        <begin position="507"/>
        <end position="531"/>
    </location>
</feature>
<feature type="compositionally biased region" description="Polar residues" evidence="2">
    <location>
        <begin position="438"/>
        <end position="453"/>
    </location>
</feature>
<feature type="repeat" description="WD" evidence="1">
    <location>
        <begin position="99"/>
        <end position="133"/>
    </location>
</feature>
<organism evidence="3 4">
    <name type="scientific">Actinia tenebrosa</name>
    <name type="common">Australian red waratah sea anemone</name>
    <dbReference type="NCBI Taxonomy" id="6105"/>
    <lineage>
        <taxon>Eukaryota</taxon>
        <taxon>Metazoa</taxon>
        <taxon>Cnidaria</taxon>
        <taxon>Anthozoa</taxon>
        <taxon>Hexacorallia</taxon>
        <taxon>Actiniaria</taxon>
        <taxon>Actiniidae</taxon>
        <taxon>Actinia</taxon>
    </lineage>
</organism>
<feature type="compositionally biased region" description="Polar residues" evidence="2">
    <location>
        <begin position="249"/>
        <end position="261"/>
    </location>
</feature>
<dbReference type="SUPFAM" id="SSF50978">
    <property type="entry name" value="WD40 repeat-like"/>
    <property type="match status" value="1"/>
</dbReference>
<name>A0A6P8ITN2_ACTTE</name>
<keyword evidence="1" id="KW-0853">WD repeat</keyword>
<reference evidence="4" key="1">
    <citation type="submission" date="2025-08" db="UniProtKB">
        <authorList>
            <consortium name="RefSeq"/>
        </authorList>
    </citation>
    <scope>IDENTIFICATION</scope>
    <source>
        <tissue evidence="4">Tentacle</tissue>
    </source>
</reference>
<feature type="compositionally biased region" description="Low complexity" evidence="2">
    <location>
        <begin position="267"/>
        <end position="280"/>
    </location>
</feature>
<accession>A0A6P8ITN2</accession>
<sequence length="781" mass="83871">MKKAKKTKTNVMARRGLFHALLRREKGFPLANDHKDVLSFVEDRTASSCFTEKKCSLSGSPRSTFLVCFSLDKSKMASTHGDHSIRITDSFTGKSIRTLVGHPRTPWCITFHPSSNSLLASGCLAGEVRIWDLMGGCEVYVPPDRAAIASVAFHPTDNVLLIATSNKLYFWKWDQPQPFASLQTNNMEEKVRLVKFSPLGDYILTGITNCSQMDANAQDNRNEASVDQLLQSVSCTQLDSDQVSQYIMQQTSRGDQGATTTSHDRPSTSTSTSNTQPPSSDETDLSSRRRRHLRNYRGVFAIFRARDREGGDWNIDTSEMDNDPTDVGRSNIVFNPANTTESMSIGRVNEPNGSPSSSPFSSSSSSSSSSTSSSSTVRPSSPSSASSSFSSSSSSSSTSSTSSSSSSSSSIVYGDSPPASSNMLSSRVLNFSNDLLQSNTSESRNDEVSQSISVLPMEAARNESDSSVSIDMVDRDSVQYGSAGTSQSDNNFVSGVGSVINVGGTSSSSRTSYVTHGSNHSSSLSTLSNQSGSGTAIATATARTFRHVHTAVVIANGTLEGPQMALRTAINRAIAGAFASSGEGAVASNIINTTHRLQLWDFSKFKMLDLKDSKANVIVPCCKIHNDASCDLSADGTLLAAFVPSVLGFPDDGMLGVYSLKKSSFGQCLFTKKFGPNAISVSLSPLNTHVVVGLAARRIHWHLTSQQMMAQVFKLTPDKDSEVTATELKTPIHNIVLSEEDSLRGSHISVNAAFWHPVVGCGLVYGTNRGDLRMRQFGSEP</sequence>
<dbReference type="GeneID" id="116304043"/>
<dbReference type="GO" id="GO:0000423">
    <property type="term" value="P:mitophagy"/>
    <property type="evidence" value="ECO:0007669"/>
    <property type="project" value="TreeGrafter"/>
</dbReference>
<dbReference type="FunCoup" id="A0A6P8ITN2">
    <property type="interactions" value="2380"/>
</dbReference>
<dbReference type="PANTHER" id="PTHR22874">
    <property type="entry name" value="ACTIVATING MOLECULE IN BECN1-REGULATED AUTOPHAGY PROTEIN 1"/>
    <property type="match status" value="1"/>
</dbReference>
<feature type="region of interest" description="Disordered" evidence="2">
    <location>
        <begin position="311"/>
        <end position="419"/>
    </location>
</feature>
<evidence type="ECO:0000313" key="4">
    <source>
        <dbReference type="RefSeq" id="XP_031569553.1"/>
    </source>
</evidence>
<dbReference type="RefSeq" id="XP_031569553.1">
    <property type="nucleotide sequence ID" value="XM_031713693.1"/>
</dbReference>
<proteinExistence type="predicted"/>
<dbReference type="KEGG" id="aten:116304043"/>
<dbReference type="OrthoDB" id="6363363at2759"/>
<dbReference type="SMART" id="SM00320">
    <property type="entry name" value="WD40"/>
    <property type="match status" value="3"/>
</dbReference>
<dbReference type="AlphaFoldDB" id="A0A6P8ITN2"/>
<dbReference type="GO" id="GO:0000045">
    <property type="term" value="P:autophagosome assembly"/>
    <property type="evidence" value="ECO:0007669"/>
    <property type="project" value="TreeGrafter"/>
</dbReference>
<evidence type="ECO:0000313" key="3">
    <source>
        <dbReference type="Proteomes" id="UP000515163"/>
    </source>
</evidence>
<feature type="compositionally biased region" description="Polar residues" evidence="2">
    <location>
        <begin position="332"/>
        <end position="343"/>
    </location>
</feature>